<feature type="region of interest" description="Disordered" evidence="1">
    <location>
        <begin position="172"/>
        <end position="201"/>
    </location>
</feature>
<dbReference type="AlphaFoldDB" id="A0A165B6Y3"/>
<dbReference type="OrthoDB" id="3269417at2759"/>
<evidence type="ECO:0000256" key="1">
    <source>
        <dbReference type="SAM" id="MobiDB-lite"/>
    </source>
</evidence>
<evidence type="ECO:0000313" key="4">
    <source>
        <dbReference type="Proteomes" id="UP000077266"/>
    </source>
</evidence>
<keyword evidence="4" id="KW-1185">Reference proteome</keyword>
<name>A0A165B6Y3_EXIGL</name>
<gene>
    <name evidence="3" type="ORF">EXIGLDRAFT_631008</name>
</gene>
<keyword evidence="2" id="KW-0472">Membrane</keyword>
<reference evidence="3 4" key="1">
    <citation type="journal article" date="2016" name="Mol. Biol. Evol.">
        <title>Comparative Genomics of Early-Diverging Mushroom-Forming Fungi Provides Insights into the Origins of Lignocellulose Decay Capabilities.</title>
        <authorList>
            <person name="Nagy L.G."/>
            <person name="Riley R."/>
            <person name="Tritt A."/>
            <person name="Adam C."/>
            <person name="Daum C."/>
            <person name="Floudas D."/>
            <person name="Sun H."/>
            <person name="Yadav J.S."/>
            <person name="Pangilinan J."/>
            <person name="Larsson K.H."/>
            <person name="Matsuura K."/>
            <person name="Barry K."/>
            <person name="Labutti K."/>
            <person name="Kuo R."/>
            <person name="Ohm R.A."/>
            <person name="Bhattacharya S.S."/>
            <person name="Shirouzu T."/>
            <person name="Yoshinaga Y."/>
            <person name="Martin F.M."/>
            <person name="Grigoriev I.V."/>
            <person name="Hibbett D.S."/>
        </authorList>
    </citation>
    <scope>NUCLEOTIDE SEQUENCE [LARGE SCALE GENOMIC DNA]</scope>
    <source>
        <strain evidence="3 4">HHB12029</strain>
    </source>
</reference>
<dbReference type="EMBL" id="KV426537">
    <property type="protein sequence ID" value="KZV79961.1"/>
    <property type="molecule type" value="Genomic_DNA"/>
</dbReference>
<protein>
    <submittedName>
        <fullName evidence="3">Uncharacterized protein</fullName>
    </submittedName>
</protein>
<dbReference type="Proteomes" id="UP000077266">
    <property type="component" value="Unassembled WGS sequence"/>
</dbReference>
<dbReference type="STRING" id="1314781.A0A165B6Y3"/>
<proteinExistence type="predicted"/>
<feature type="transmembrane region" description="Helical" evidence="2">
    <location>
        <begin position="233"/>
        <end position="252"/>
    </location>
</feature>
<keyword evidence="2" id="KW-0812">Transmembrane</keyword>
<organism evidence="3 4">
    <name type="scientific">Exidia glandulosa HHB12029</name>
    <dbReference type="NCBI Taxonomy" id="1314781"/>
    <lineage>
        <taxon>Eukaryota</taxon>
        <taxon>Fungi</taxon>
        <taxon>Dikarya</taxon>
        <taxon>Basidiomycota</taxon>
        <taxon>Agaricomycotina</taxon>
        <taxon>Agaricomycetes</taxon>
        <taxon>Auriculariales</taxon>
        <taxon>Exidiaceae</taxon>
        <taxon>Exidia</taxon>
    </lineage>
</organism>
<sequence length="280" mass="31668">MQNAFECLKAIHSTFSVFELFTPDLLHEIELGVWKNLLIHLLRILQAADPRLLDVLNERFRKMPVFGRTTIRRFSNNVSELKQLAAHNYEDILQCALVAFEGLLEAPHDEIVHDVLFAMAEWHALAKLRMHTEETLKALEDETVTLTTLLRKFVDITCAAFNASELPRERAARLRRAAKSGASNGSTSTADDSRAADSTPSAKSKVFNMNTYKVHSLPDYPEAIREYGTMDSYTTMLVSLAYFVIVPILNSVDRQRARIRSSRRGTAVRTSATQWRRSGA</sequence>
<dbReference type="InParanoid" id="A0A165B6Y3"/>
<accession>A0A165B6Y3</accession>
<keyword evidence="2" id="KW-1133">Transmembrane helix</keyword>
<evidence type="ECO:0000313" key="3">
    <source>
        <dbReference type="EMBL" id="KZV79961.1"/>
    </source>
</evidence>
<feature type="compositionally biased region" description="Polar residues" evidence="1">
    <location>
        <begin position="181"/>
        <end position="201"/>
    </location>
</feature>
<evidence type="ECO:0000256" key="2">
    <source>
        <dbReference type="SAM" id="Phobius"/>
    </source>
</evidence>